<dbReference type="InterPro" id="IPR046170">
    <property type="entry name" value="DUF6172"/>
</dbReference>
<protein>
    <submittedName>
        <fullName evidence="1">Uncharacterized protein</fullName>
    </submittedName>
</protein>
<dbReference type="Proteomes" id="UP000182798">
    <property type="component" value="Unassembled WGS sequence"/>
</dbReference>
<evidence type="ECO:0000313" key="2">
    <source>
        <dbReference type="Proteomes" id="UP000182798"/>
    </source>
</evidence>
<dbReference type="Pfam" id="PF19669">
    <property type="entry name" value="DUF6172"/>
    <property type="match status" value="1"/>
</dbReference>
<name>A0A1J5TW29_9GAMM</name>
<dbReference type="EMBL" id="MIQH01000430">
    <property type="protein sequence ID" value="OIR25043.1"/>
    <property type="molecule type" value="Genomic_DNA"/>
</dbReference>
<evidence type="ECO:0000313" key="1">
    <source>
        <dbReference type="EMBL" id="OIR25043.1"/>
    </source>
</evidence>
<dbReference type="RefSeq" id="WP_071563903.1">
    <property type="nucleotide sequence ID" value="NZ_MIQH01000430.1"/>
</dbReference>
<dbReference type="OrthoDB" id="9794656at2"/>
<reference evidence="2" key="1">
    <citation type="submission" date="2016-09" db="EMBL/GenBank/DDBJ databases">
        <title>Genome Sequence of Bathymodiolus thermophilus sulfur-oxidizing gill endosymbiont.</title>
        <authorList>
            <person name="Ponnudurai R."/>
            <person name="Kleiner M."/>
            <person name="Sayavedra L."/>
            <person name="Thuermer A."/>
            <person name="Felbeck H."/>
            <person name="Schlueter R."/>
            <person name="Schweder T."/>
            <person name="Markert S."/>
        </authorList>
    </citation>
    <scope>NUCLEOTIDE SEQUENCE [LARGE SCALE GENOMIC DNA]</scope>
    <source>
        <strain evidence="2">BAT/CrabSpa'14</strain>
    </source>
</reference>
<organism evidence="1 2">
    <name type="scientific">Bathymodiolus thermophilus thioautotrophic gill symbiont</name>
    <dbReference type="NCBI Taxonomy" id="2360"/>
    <lineage>
        <taxon>Bacteria</taxon>
        <taxon>Pseudomonadati</taxon>
        <taxon>Pseudomonadota</taxon>
        <taxon>Gammaproteobacteria</taxon>
        <taxon>sulfur-oxidizing symbionts</taxon>
    </lineage>
</organism>
<gene>
    <name evidence="1" type="ORF">BGC33_05295</name>
</gene>
<comment type="caution">
    <text evidence="1">The sequence shown here is derived from an EMBL/GenBank/DDBJ whole genome shotgun (WGS) entry which is preliminary data.</text>
</comment>
<accession>A0A1J5TW29</accession>
<sequence length="105" mass="12381">MKKTFSFVHPKKKRPRVVEAIKYELKKYIKRERNKKLPEKVDFWDFDCRYGANEASSDTIHISEINKVISEADVEGLDTFFLEVLVKPGVRTMQAKEEVVEDFLE</sequence>
<dbReference type="AlphaFoldDB" id="A0A1J5TW29"/>
<proteinExistence type="predicted"/>